<evidence type="ECO:0000256" key="2">
    <source>
        <dbReference type="SAM" id="Phobius"/>
    </source>
</evidence>
<reference evidence="3 4" key="1">
    <citation type="submission" date="2021-01" db="EMBL/GenBank/DDBJ databases">
        <title>Draft genomes of Rhodovulum sulfidophilum.</title>
        <authorList>
            <person name="Guzman M.S."/>
        </authorList>
    </citation>
    <scope>NUCLEOTIDE SEQUENCE [LARGE SCALE GENOMIC DNA]</scope>
    <source>
        <strain evidence="3 4">AB35</strain>
    </source>
</reference>
<feature type="transmembrane region" description="Helical" evidence="2">
    <location>
        <begin position="426"/>
        <end position="445"/>
    </location>
</feature>
<feature type="transmembrane region" description="Helical" evidence="2">
    <location>
        <begin position="556"/>
        <end position="576"/>
    </location>
</feature>
<accession>A0ABS1RX91</accession>
<keyword evidence="2" id="KW-0812">Transmembrane</keyword>
<gene>
    <name evidence="3" type="ORF">JMM60_18030</name>
</gene>
<keyword evidence="4" id="KW-1185">Reference proteome</keyword>
<feature type="transmembrane region" description="Helical" evidence="2">
    <location>
        <begin position="465"/>
        <end position="485"/>
    </location>
</feature>
<feature type="transmembrane region" description="Helical" evidence="2">
    <location>
        <begin position="398"/>
        <end position="419"/>
    </location>
</feature>
<dbReference type="PANTHER" id="PTHR38434">
    <property type="entry name" value="BLL2549 PROTEIN"/>
    <property type="match status" value="1"/>
</dbReference>
<feature type="transmembrane region" description="Helical" evidence="2">
    <location>
        <begin position="839"/>
        <end position="858"/>
    </location>
</feature>
<dbReference type="EMBL" id="JAESJJ010000031">
    <property type="protein sequence ID" value="MBL3610661.1"/>
    <property type="molecule type" value="Genomic_DNA"/>
</dbReference>
<keyword evidence="2" id="KW-0472">Membrane</keyword>
<name>A0ABS1RX91_RHOSU</name>
<feature type="transmembrane region" description="Helical" evidence="2">
    <location>
        <begin position="727"/>
        <end position="747"/>
    </location>
</feature>
<feature type="transmembrane region" description="Helical" evidence="2">
    <location>
        <begin position="890"/>
        <end position="909"/>
    </location>
</feature>
<keyword evidence="2" id="KW-1133">Transmembrane helix</keyword>
<feature type="transmembrane region" description="Helical" evidence="2">
    <location>
        <begin position="6"/>
        <end position="30"/>
    </location>
</feature>
<proteinExistence type="predicted"/>
<organism evidence="3 4">
    <name type="scientific">Rhodovulum sulfidophilum</name>
    <name type="common">Rhodobacter sulfidophilus</name>
    <dbReference type="NCBI Taxonomy" id="35806"/>
    <lineage>
        <taxon>Bacteria</taxon>
        <taxon>Pseudomonadati</taxon>
        <taxon>Pseudomonadota</taxon>
        <taxon>Alphaproteobacteria</taxon>
        <taxon>Rhodobacterales</taxon>
        <taxon>Paracoccaceae</taxon>
        <taxon>Rhodovulum</taxon>
    </lineage>
</organism>
<feature type="transmembrane region" description="Helical" evidence="2">
    <location>
        <begin position="304"/>
        <end position="324"/>
    </location>
</feature>
<feature type="transmembrane region" description="Helical" evidence="2">
    <location>
        <begin position="202"/>
        <end position="221"/>
    </location>
</feature>
<comment type="caution">
    <text evidence="3">The sequence shown here is derived from an EMBL/GenBank/DDBJ whole genome shotgun (WGS) entry which is preliminary data.</text>
</comment>
<feature type="transmembrane region" description="Helical" evidence="2">
    <location>
        <begin position="281"/>
        <end position="297"/>
    </location>
</feature>
<evidence type="ECO:0000256" key="1">
    <source>
        <dbReference type="SAM" id="MobiDB-lite"/>
    </source>
</evidence>
<evidence type="ECO:0000313" key="3">
    <source>
        <dbReference type="EMBL" id="MBL3610661.1"/>
    </source>
</evidence>
<feature type="transmembrane region" description="Helical" evidence="2">
    <location>
        <begin position="371"/>
        <end position="392"/>
    </location>
</feature>
<dbReference type="PIRSF" id="PIRSF035905">
    <property type="entry name" value="UCP035905_mp"/>
    <property type="match status" value="1"/>
</dbReference>
<feature type="transmembrane region" description="Helical" evidence="2">
    <location>
        <begin position="497"/>
        <end position="520"/>
    </location>
</feature>
<sequence>METMLIVFGSIYGLLVLVGLPALIFAHFGLRSENALLRIRVEDLLKDFEALTREVAALRRGAPPQTSPEPAPEQAADALSPELAPPVASPAPEPLTAPVARRGEDGAEDAPPVEAAPKAPPAEPKGPALTDRLAAWLRENWTLALAALSLILGGLFMVQYGVEQGLLTPPLRVLGALVLGAALIAGGEAIRRRHGDSATPNLRHLPSTFSGAGTVVLFIAILSAHALYGLIGSVPALAGMAAVSLVAVLLGWLYGPVLSAIGLLGATAAPFFVGGSSDKAVLLYPYFAMVGLAGLGIDTFRRWAWVSGLALGLPAGSLGLLWLHEPDARGLALAALALGLGAVLIPARSLRPVQDGPMTGQGLAGWAAPAFPTWIAAAGGALASGAGLVLMLDGASPAAAAFGYALLLLVFSGVALGLARAPAFEDLALLPGVAALVGLGLHAALDAPLYSAFRAGLDRLPESPAPTTVWWLVAGGAALSVIAFLRLARQIGTDHRGVWALGAAVLLPAAILVLEFLWVPGEVTGAYPWALAVMAGAGLMVVLAERRSAMGGEARGFETGLFAASALILIGLALFLVLTKTALTLALSAMMVAAVALDRQRPMRPLGWLAQLGAAVIGYRLLVDPGIDWALHGAGTLDVLLAHLGPLAAFAAILVLARPERAALRALASSSLVTVMALAVTVALRRGLGGEGFETHWAQGLTATVWILAAFAQIWRLPHDPSLLRPLRIGFAVVMALAACGAVAVMIDDLSWLLATGQGRVAGPPVLDSLALAILPLAVVFGAGAALLGRPGRPGARWLRPGLGGLSVLALGVWGWLEIRRIWRGPDLSLPGPSDGELYSYTLALLLASGLGLLLAVLTRSHALRRLAMAGVALTVAKVFLIDMSGLSGLVRVASFVGLGLALAGLAWLDRAVSRIWERG</sequence>
<evidence type="ECO:0000313" key="4">
    <source>
        <dbReference type="Proteomes" id="UP000604473"/>
    </source>
</evidence>
<feature type="transmembrane region" description="Helical" evidence="2">
    <location>
        <begin position="696"/>
        <end position="715"/>
    </location>
</feature>
<feature type="transmembrane region" description="Helical" evidence="2">
    <location>
        <begin position="867"/>
        <end position="884"/>
    </location>
</feature>
<feature type="transmembrane region" description="Helical" evidence="2">
    <location>
        <begin position="526"/>
        <end position="544"/>
    </location>
</feature>
<feature type="compositionally biased region" description="Pro residues" evidence="1">
    <location>
        <begin position="83"/>
        <end position="95"/>
    </location>
</feature>
<dbReference type="InterPro" id="IPR014600">
    <property type="entry name" value="UCP035905_mem"/>
</dbReference>
<feature type="region of interest" description="Disordered" evidence="1">
    <location>
        <begin position="59"/>
        <end position="126"/>
    </location>
</feature>
<feature type="transmembrane region" description="Helical" evidence="2">
    <location>
        <begin position="663"/>
        <end position="684"/>
    </location>
</feature>
<dbReference type="Proteomes" id="UP000604473">
    <property type="component" value="Unassembled WGS sequence"/>
</dbReference>
<feature type="transmembrane region" description="Helical" evidence="2">
    <location>
        <begin position="801"/>
        <end position="819"/>
    </location>
</feature>
<feature type="transmembrane region" description="Helical" evidence="2">
    <location>
        <begin position="629"/>
        <end position="656"/>
    </location>
</feature>
<feature type="transmembrane region" description="Helical" evidence="2">
    <location>
        <begin position="330"/>
        <end position="350"/>
    </location>
</feature>
<feature type="transmembrane region" description="Helical" evidence="2">
    <location>
        <begin position="141"/>
        <end position="161"/>
    </location>
</feature>
<feature type="transmembrane region" description="Helical" evidence="2">
    <location>
        <begin position="767"/>
        <end position="789"/>
    </location>
</feature>
<dbReference type="InterPro" id="IPR019286">
    <property type="entry name" value="DUF2339_TM"/>
</dbReference>
<dbReference type="Pfam" id="PF10101">
    <property type="entry name" value="DUF2339"/>
    <property type="match status" value="1"/>
</dbReference>
<dbReference type="PANTHER" id="PTHR38434:SF1">
    <property type="entry name" value="BLL2549 PROTEIN"/>
    <property type="match status" value="1"/>
</dbReference>
<protein>
    <submittedName>
        <fullName evidence="3">DUF2339 domain-containing protein</fullName>
    </submittedName>
</protein>